<evidence type="ECO:0008006" key="3">
    <source>
        <dbReference type="Google" id="ProtNLM"/>
    </source>
</evidence>
<name>A0AAC9XKK3_9SPIR</name>
<organism evidence="1 2">
    <name type="scientific">Brachyspira hampsonii</name>
    <dbReference type="NCBI Taxonomy" id="1287055"/>
    <lineage>
        <taxon>Bacteria</taxon>
        <taxon>Pseudomonadati</taxon>
        <taxon>Spirochaetota</taxon>
        <taxon>Spirochaetia</taxon>
        <taxon>Brachyspirales</taxon>
        <taxon>Brachyspiraceae</taxon>
        <taxon>Brachyspira</taxon>
    </lineage>
</organism>
<evidence type="ECO:0000313" key="1">
    <source>
        <dbReference type="EMBL" id="ASJ21358.1"/>
    </source>
</evidence>
<reference evidence="1 2" key="1">
    <citation type="submission" date="2017-02" db="EMBL/GenBank/DDBJ databases">
        <title>Complete genome sequence of Brachyspira hampsonii genomovar I strain NSH-16 (ATCC BAA-2463).</title>
        <authorList>
            <person name="Mirajkar N.S."/>
            <person name="Gebhart C.J."/>
        </authorList>
    </citation>
    <scope>NUCLEOTIDE SEQUENCE [LARGE SCALE GENOMIC DNA]</scope>
    <source>
        <strain evidence="1 2">NSH-16</strain>
    </source>
</reference>
<dbReference type="RefSeq" id="WP_008729944.1">
    <property type="nucleotide sequence ID" value="NZ_CP019914.1"/>
</dbReference>
<dbReference type="KEGG" id="bhp:BHAMNSH16_06760"/>
<evidence type="ECO:0000313" key="2">
    <source>
        <dbReference type="Proteomes" id="UP000264880"/>
    </source>
</evidence>
<keyword evidence="2" id="KW-1185">Reference proteome</keyword>
<gene>
    <name evidence="1" type="ORF">BHAMNSH16_06760</name>
</gene>
<proteinExistence type="predicted"/>
<protein>
    <recommendedName>
        <fullName evidence="3">Restriction endonuclease</fullName>
    </recommendedName>
</protein>
<sequence length="201" mass="23910">MREDSLQYLKSIISEKINNIDITDTLKRTSRRKDNGVKTYMTESLSIVINGDKLKNNYNKNGFCTDRLKATDAIYKFKDNKIYLIEFKSGSIKKEEVYQKVYDTYILLKDLNIIESLKFSLENIYYILVYNKIDKIENENIHQRYISQHIASICNYTVFKNKTFKDIGVFEGYLFKESFACTKDDFNNFIIKEFEKEENVY</sequence>
<dbReference type="EMBL" id="CP019914">
    <property type="protein sequence ID" value="ASJ21358.1"/>
    <property type="molecule type" value="Genomic_DNA"/>
</dbReference>
<accession>A0AAC9XKK3</accession>
<dbReference type="Proteomes" id="UP000264880">
    <property type="component" value="Chromosome"/>
</dbReference>
<dbReference type="AlphaFoldDB" id="A0AAC9XKK3"/>